<name>A0ABQ2HW73_9PSEU</name>
<dbReference type="Pfam" id="PF12867">
    <property type="entry name" value="DinB_2"/>
    <property type="match status" value="1"/>
</dbReference>
<comment type="caution">
    <text evidence="2">The sequence shown here is derived from an EMBL/GenBank/DDBJ whole genome shotgun (WGS) entry which is preliminary data.</text>
</comment>
<protein>
    <recommendedName>
        <fullName evidence="1">DinB-like domain-containing protein</fullName>
    </recommendedName>
</protein>
<dbReference type="Gene3D" id="1.20.120.450">
    <property type="entry name" value="dinb family like domain"/>
    <property type="match status" value="1"/>
</dbReference>
<keyword evidence="3" id="KW-1185">Reference proteome</keyword>
<gene>
    <name evidence="2" type="ORF">GCM10011609_33630</name>
</gene>
<organism evidence="2 3">
    <name type="scientific">Lentzea pudingi</name>
    <dbReference type="NCBI Taxonomy" id="1789439"/>
    <lineage>
        <taxon>Bacteria</taxon>
        <taxon>Bacillati</taxon>
        <taxon>Actinomycetota</taxon>
        <taxon>Actinomycetes</taxon>
        <taxon>Pseudonocardiales</taxon>
        <taxon>Pseudonocardiaceae</taxon>
        <taxon>Lentzea</taxon>
    </lineage>
</organism>
<reference evidence="3" key="1">
    <citation type="journal article" date="2019" name="Int. J. Syst. Evol. Microbiol.">
        <title>The Global Catalogue of Microorganisms (GCM) 10K type strain sequencing project: providing services to taxonomists for standard genome sequencing and annotation.</title>
        <authorList>
            <consortium name="The Broad Institute Genomics Platform"/>
            <consortium name="The Broad Institute Genome Sequencing Center for Infectious Disease"/>
            <person name="Wu L."/>
            <person name="Ma J."/>
        </authorList>
    </citation>
    <scope>NUCLEOTIDE SEQUENCE [LARGE SCALE GENOMIC DNA]</scope>
    <source>
        <strain evidence="3">CGMCC 4.7319</strain>
    </source>
</reference>
<accession>A0ABQ2HW73</accession>
<evidence type="ECO:0000313" key="3">
    <source>
        <dbReference type="Proteomes" id="UP000597656"/>
    </source>
</evidence>
<feature type="domain" description="DinB-like" evidence="1">
    <location>
        <begin position="100"/>
        <end position="245"/>
    </location>
</feature>
<dbReference type="SUPFAM" id="SSF109854">
    <property type="entry name" value="DinB/YfiT-like putative metalloenzymes"/>
    <property type="match status" value="1"/>
</dbReference>
<dbReference type="Proteomes" id="UP000597656">
    <property type="component" value="Unassembled WGS sequence"/>
</dbReference>
<sequence length="260" mass="28744">MGQTASMVSEYVQSDQFRGARIHLCDLAGLEIRDCGVDGLKIVDCYGSDVYLGGFFERLVVNDVDVTAYVEAELDRRHPARMLARDAASPEDYRAAWDAIETLWDATLDRARLLPEATLHEQVDGEWSLVETQRHLLFACDAWLGNAVLEEEAPYHPLGLPAGGTPPDAAAGLGLTLDAVPTLDEVLAPRLARMAAMRRVVDGLTATELDRACGRKPADMYPDQEYVVRRCLKVVLKEEAEHHRYAVRDLAVLEGVSEPQ</sequence>
<dbReference type="InterPro" id="IPR024775">
    <property type="entry name" value="DinB-like"/>
</dbReference>
<dbReference type="InterPro" id="IPR034660">
    <property type="entry name" value="DinB/YfiT-like"/>
</dbReference>
<dbReference type="EMBL" id="BMNC01000004">
    <property type="protein sequence ID" value="GGM93402.1"/>
    <property type="molecule type" value="Genomic_DNA"/>
</dbReference>
<evidence type="ECO:0000259" key="1">
    <source>
        <dbReference type="Pfam" id="PF12867"/>
    </source>
</evidence>
<evidence type="ECO:0000313" key="2">
    <source>
        <dbReference type="EMBL" id="GGM93402.1"/>
    </source>
</evidence>
<proteinExistence type="predicted"/>